<comment type="subcellular location">
    <subcellularLocation>
        <location evidence="1 5 6">Nucleus</location>
    </subcellularLocation>
</comment>
<dbReference type="GO" id="GO:0000978">
    <property type="term" value="F:RNA polymerase II cis-regulatory region sequence-specific DNA binding"/>
    <property type="evidence" value="ECO:0007669"/>
    <property type="project" value="TreeGrafter"/>
</dbReference>
<dbReference type="GO" id="GO:0005634">
    <property type="term" value="C:nucleus"/>
    <property type="evidence" value="ECO:0007669"/>
    <property type="project" value="UniProtKB-SubCell"/>
</dbReference>
<gene>
    <name evidence="9" type="ORF">BGZ65_005118</name>
</gene>
<dbReference type="EMBL" id="JAAAHW010003193">
    <property type="protein sequence ID" value="KAF9987094.1"/>
    <property type="molecule type" value="Genomic_DNA"/>
</dbReference>
<dbReference type="Proteomes" id="UP000749646">
    <property type="component" value="Unassembled WGS sequence"/>
</dbReference>
<feature type="compositionally biased region" description="Low complexity" evidence="7">
    <location>
        <begin position="144"/>
        <end position="158"/>
    </location>
</feature>
<feature type="compositionally biased region" description="Polar residues" evidence="7">
    <location>
        <begin position="219"/>
        <end position="232"/>
    </location>
</feature>
<evidence type="ECO:0000256" key="2">
    <source>
        <dbReference type="ARBA" id="ARBA00023125"/>
    </source>
</evidence>
<evidence type="ECO:0000256" key="7">
    <source>
        <dbReference type="SAM" id="MobiDB-lite"/>
    </source>
</evidence>
<reference evidence="9" key="1">
    <citation type="journal article" date="2020" name="Fungal Divers.">
        <title>Resolving the Mortierellaceae phylogeny through synthesis of multi-gene phylogenetics and phylogenomics.</title>
        <authorList>
            <person name="Vandepol N."/>
            <person name="Liber J."/>
            <person name="Desiro A."/>
            <person name="Na H."/>
            <person name="Kennedy M."/>
            <person name="Barry K."/>
            <person name="Grigoriev I.V."/>
            <person name="Miller A.N."/>
            <person name="O'Donnell K."/>
            <person name="Stajich J.E."/>
            <person name="Bonito G."/>
        </authorList>
    </citation>
    <scope>NUCLEOTIDE SEQUENCE</scope>
    <source>
        <strain evidence="9">MES-2147</strain>
    </source>
</reference>
<feature type="compositionally biased region" description="Low complexity" evidence="7">
    <location>
        <begin position="205"/>
        <end position="216"/>
    </location>
</feature>
<dbReference type="SMART" id="SM00389">
    <property type="entry name" value="HOX"/>
    <property type="match status" value="1"/>
</dbReference>
<dbReference type="Pfam" id="PF00046">
    <property type="entry name" value="Homeodomain"/>
    <property type="match status" value="1"/>
</dbReference>
<feature type="compositionally biased region" description="Basic residues" evidence="7">
    <location>
        <begin position="304"/>
        <end position="313"/>
    </location>
</feature>
<feature type="compositionally biased region" description="Low complexity" evidence="7">
    <location>
        <begin position="113"/>
        <end position="124"/>
    </location>
</feature>
<dbReference type="InterPro" id="IPR017970">
    <property type="entry name" value="Homeobox_CS"/>
</dbReference>
<dbReference type="GO" id="GO:0000981">
    <property type="term" value="F:DNA-binding transcription factor activity, RNA polymerase II-specific"/>
    <property type="evidence" value="ECO:0007669"/>
    <property type="project" value="InterPro"/>
</dbReference>
<dbReference type="Gene3D" id="1.10.10.60">
    <property type="entry name" value="Homeodomain-like"/>
    <property type="match status" value="1"/>
</dbReference>
<feature type="compositionally biased region" description="Low complexity" evidence="7">
    <location>
        <begin position="246"/>
        <end position="260"/>
    </location>
</feature>
<keyword evidence="4 5" id="KW-0539">Nucleus</keyword>
<accession>A0A9P6MBC1</accession>
<name>A0A9P6MBC1_9FUNG</name>
<dbReference type="InterPro" id="IPR051000">
    <property type="entry name" value="Homeobox_DNA-bind_prot"/>
</dbReference>
<feature type="DNA-binding region" description="Homeobox" evidence="5">
    <location>
        <begin position="330"/>
        <end position="389"/>
    </location>
</feature>
<dbReference type="InterPro" id="IPR009057">
    <property type="entry name" value="Homeodomain-like_sf"/>
</dbReference>
<dbReference type="PROSITE" id="PS50071">
    <property type="entry name" value="HOMEOBOX_2"/>
    <property type="match status" value="1"/>
</dbReference>
<feature type="compositionally biased region" description="Basic and acidic residues" evidence="7">
    <location>
        <begin position="182"/>
        <end position="197"/>
    </location>
</feature>
<dbReference type="GO" id="GO:0030154">
    <property type="term" value="P:cell differentiation"/>
    <property type="evidence" value="ECO:0007669"/>
    <property type="project" value="TreeGrafter"/>
</dbReference>
<keyword evidence="3 5" id="KW-0371">Homeobox</keyword>
<dbReference type="PROSITE" id="PS00027">
    <property type="entry name" value="HOMEOBOX_1"/>
    <property type="match status" value="1"/>
</dbReference>
<protein>
    <recommendedName>
        <fullName evidence="8">Homeobox domain-containing protein</fullName>
    </recommendedName>
</protein>
<feature type="compositionally biased region" description="Low complexity" evidence="7">
    <location>
        <begin position="169"/>
        <end position="178"/>
    </location>
</feature>
<feature type="compositionally biased region" description="Low complexity" evidence="7">
    <location>
        <begin position="486"/>
        <end position="496"/>
    </location>
</feature>
<dbReference type="InterPro" id="IPR001356">
    <property type="entry name" value="HD"/>
</dbReference>
<dbReference type="AlphaFoldDB" id="A0A9P6MBC1"/>
<dbReference type="CDD" id="cd00086">
    <property type="entry name" value="homeodomain"/>
    <property type="match status" value="1"/>
</dbReference>
<dbReference type="SUPFAM" id="SSF46689">
    <property type="entry name" value="Homeodomain-like"/>
    <property type="match status" value="1"/>
</dbReference>
<evidence type="ECO:0000256" key="1">
    <source>
        <dbReference type="ARBA" id="ARBA00004123"/>
    </source>
</evidence>
<evidence type="ECO:0000256" key="6">
    <source>
        <dbReference type="RuleBase" id="RU000682"/>
    </source>
</evidence>
<keyword evidence="2 5" id="KW-0238">DNA-binding</keyword>
<dbReference type="PANTHER" id="PTHR24324">
    <property type="entry name" value="HOMEOBOX PROTEIN HHEX"/>
    <property type="match status" value="1"/>
</dbReference>
<evidence type="ECO:0000256" key="3">
    <source>
        <dbReference type="ARBA" id="ARBA00023155"/>
    </source>
</evidence>
<feature type="compositionally biased region" description="Low complexity" evidence="7">
    <location>
        <begin position="48"/>
        <end position="84"/>
    </location>
</feature>
<organism evidence="9 10">
    <name type="scientific">Modicella reniformis</name>
    <dbReference type="NCBI Taxonomy" id="1440133"/>
    <lineage>
        <taxon>Eukaryota</taxon>
        <taxon>Fungi</taxon>
        <taxon>Fungi incertae sedis</taxon>
        <taxon>Mucoromycota</taxon>
        <taxon>Mortierellomycotina</taxon>
        <taxon>Mortierellomycetes</taxon>
        <taxon>Mortierellales</taxon>
        <taxon>Mortierellaceae</taxon>
        <taxon>Modicella</taxon>
    </lineage>
</organism>
<evidence type="ECO:0000313" key="9">
    <source>
        <dbReference type="EMBL" id="KAF9987094.1"/>
    </source>
</evidence>
<comment type="caution">
    <text evidence="9">The sequence shown here is derived from an EMBL/GenBank/DDBJ whole genome shotgun (WGS) entry which is preliminary data.</text>
</comment>
<sequence length="504" mass="55642">ALLSAAENKPPRVYGRDSTVDDNWPPQPRATKIVPIDAPNESRPYTPPNSSILPPPYSSSSSVSKPSSSSSSPSAHRSYPSSYSNAPAEPKPRRIYGIDAADIPSRLPPPAPSASYGSSQYSKPLQHIPDDPEGEEARRRSMARDSSSSYSRHYGSGSNIAPAYGSQAYSHSTPSSSSHRYHSSDVDRSRYDYDNRGWKSPPTLTSSSSSSATSASRPLYTQTYSRPQSPTLDIQPPTWYKNYANSVSSGGYTSSGYSGSADFDEEYAQGDESSHRSSSKRSSKSILGDSQSVHPFDTPEPKSKSKKPKRIKNPGHDEDLILLDNEMYAVKAKRKRANAGQLSVLNAAFERSYFPSTEERLRLSKQCRMCPRTVQIWFQNKRQSVKAKSEAMEAATAAVEGRRSSGEKSLNDGQKRVVDDEVDRRRSSGPGAVSSAEAIISALDIQLDGRSVDHFSRKRRATIAKMEQNEQQKQKQQTEEQEEDQQQQQSSLQPQAQDEEQPEE</sequence>
<feature type="domain" description="Homeobox" evidence="8">
    <location>
        <begin position="328"/>
        <end position="388"/>
    </location>
</feature>
<feature type="region of interest" description="Disordered" evidence="7">
    <location>
        <begin position="1"/>
        <end position="318"/>
    </location>
</feature>
<proteinExistence type="predicted"/>
<dbReference type="OrthoDB" id="6159439at2759"/>
<evidence type="ECO:0000313" key="10">
    <source>
        <dbReference type="Proteomes" id="UP000749646"/>
    </source>
</evidence>
<feature type="compositionally biased region" description="Basic and acidic residues" evidence="7">
    <location>
        <begin position="467"/>
        <end position="478"/>
    </location>
</feature>
<evidence type="ECO:0000256" key="4">
    <source>
        <dbReference type="ARBA" id="ARBA00023242"/>
    </source>
</evidence>
<keyword evidence="10" id="KW-1185">Reference proteome</keyword>
<evidence type="ECO:0000256" key="5">
    <source>
        <dbReference type="PROSITE-ProRule" id="PRU00108"/>
    </source>
</evidence>
<evidence type="ECO:0000259" key="8">
    <source>
        <dbReference type="PROSITE" id="PS50071"/>
    </source>
</evidence>
<feature type="non-terminal residue" evidence="9">
    <location>
        <position position="504"/>
    </location>
</feature>
<dbReference type="PANTHER" id="PTHR24324:SF5">
    <property type="entry name" value="HEMATOPOIETICALLY-EXPRESSED HOMEOBOX PROTEIN HHEX"/>
    <property type="match status" value="1"/>
</dbReference>
<feature type="region of interest" description="Disordered" evidence="7">
    <location>
        <begin position="399"/>
        <end position="433"/>
    </location>
</feature>
<feature type="compositionally biased region" description="Basic and acidic residues" evidence="7">
    <location>
        <begin position="400"/>
        <end position="426"/>
    </location>
</feature>
<feature type="region of interest" description="Disordered" evidence="7">
    <location>
        <begin position="452"/>
        <end position="504"/>
    </location>
</feature>